<dbReference type="AlphaFoldDB" id="A0A843TL33"/>
<accession>A0A843TL33</accession>
<gene>
    <name evidence="1" type="ORF">Taro_003265</name>
</gene>
<evidence type="ECO:0000313" key="1">
    <source>
        <dbReference type="EMBL" id="MQL70936.1"/>
    </source>
</evidence>
<comment type="caution">
    <text evidence="1">The sequence shown here is derived from an EMBL/GenBank/DDBJ whole genome shotgun (WGS) entry which is preliminary data.</text>
</comment>
<dbReference type="EMBL" id="NMUH01000083">
    <property type="protein sequence ID" value="MQL70936.1"/>
    <property type="molecule type" value="Genomic_DNA"/>
</dbReference>
<name>A0A843TL33_COLES</name>
<protein>
    <submittedName>
        <fullName evidence="1">Uncharacterized protein</fullName>
    </submittedName>
</protein>
<proteinExistence type="predicted"/>
<organism evidence="1 2">
    <name type="scientific">Colocasia esculenta</name>
    <name type="common">Wild taro</name>
    <name type="synonym">Arum esculentum</name>
    <dbReference type="NCBI Taxonomy" id="4460"/>
    <lineage>
        <taxon>Eukaryota</taxon>
        <taxon>Viridiplantae</taxon>
        <taxon>Streptophyta</taxon>
        <taxon>Embryophyta</taxon>
        <taxon>Tracheophyta</taxon>
        <taxon>Spermatophyta</taxon>
        <taxon>Magnoliopsida</taxon>
        <taxon>Liliopsida</taxon>
        <taxon>Araceae</taxon>
        <taxon>Aroideae</taxon>
        <taxon>Colocasieae</taxon>
        <taxon>Colocasia</taxon>
    </lineage>
</organism>
<dbReference type="Proteomes" id="UP000652761">
    <property type="component" value="Unassembled WGS sequence"/>
</dbReference>
<sequence>MSFTKKPSRDYQFPTGSNKQNRYKILKEMRKRKLNYTAIGLNMSGPKTWVTTTLGQTPKLQTQIEGNCLDNDTSHGEQLPLVH</sequence>
<evidence type="ECO:0000313" key="2">
    <source>
        <dbReference type="Proteomes" id="UP000652761"/>
    </source>
</evidence>
<reference evidence="1" key="1">
    <citation type="submission" date="2017-07" db="EMBL/GenBank/DDBJ databases">
        <title>Taro Niue Genome Assembly and Annotation.</title>
        <authorList>
            <person name="Atibalentja N."/>
            <person name="Keating K."/>
            <person name="Fields C.J."/>
        </authorList>
    </citation>
    <scope>NUCLEOTIDE SEQUENCE</scope>
    <source>
        <strain evidence="1">Niue_2</strain>
        <tissue evidence="1">Leaf</tissue>
    </source>
</reference>
<keyword evidence="2" id="KW-1185">Reference proteome</keyword>